<evidence type="ECO:0000256" key="3">
    <source>
        <dbReference type="ARBA" id="ARBA00022691"/>
    </source>
</evidence>
<name>A0A919TL21_9ACTN</name>
<keyword evidence="2" id="KW-0808">Transferase</keyword>
<dbReference type="RefSeq" id="WP_239102723.1">
    <property type="nucleotide sequence ID" value="NZ_BOMW01000029.1"/>
</dbReference>
<protein>
    <submittedName>
        <fullName evidence="5">Methyltransferase type 11</fullName>
    </submittedName>
</protein>
<organism evidence="5 6">
    <name type="scientific">Actinoplanes siamensis</name>
    <dbReference type="NCBI Taxonomy" id="1223317"/>
    <lineage>
        <taxon>Bacteria</taxon>
        <taxon>Bacillati</taxon>
        <taxon>Actinomycetota</taxon>
        <taxon>Actinomycetes</taxon>
        <taxon>Micromonosporales</taxon>
        <taxon>Micromonosporaceae</taxon>
        <taxon>Actinoplanes</taxon>
    </lineage>
</organism>
<evidence type="ECO:0000313" key="6">
    <source>
        <dbReference type="Proteomes" id="UP000629619"/>
    </source>
</evidence>
<accession>A0A919TL21</accession>
<keyword evidence="1 5" id="KW-0489">Methyltransferase</keyword>
<keyword evidence="3" id="KW-0949">S-adenosyl-L-methionine</keyword>
<dbReference type="Pfam" id="PF13649">
    <property type="entry name" value="Methyltransf_25"/>
    <property type="match status" value="1"/>
</dbReference>
<dbReference type="CDD" id="cd02440">
    <property type="entry name" value="AdoMet_MTases"/>
    <property type="match status" value="1"/>
</dbReference>
<evidence type="ECO:0000313" key="5">
    <source>
        <dbReference type="EMBL" id="GIF05725.1"/>
    </source>
</evidence>
<gene>
    <name evidence="5" type="ORF">Asi03nite_32630</name>
</gene>
<dbReference type="EMBL" id="BOMW01000029">
    <property type="protein sequence ID" value="GIF05725.1"/>
    <property type="molecule type" value="Genomic_DNA"/>
</dbReference>
<keyword evidence="6" id="KW-1185">Reference proteome</keyword>
<dbReference type="Proteomes" id="UP000629619">
    <property type="component" value="Unassembled WGS sequence"/>
</dbReference>
<dbReference type="InterPro" id="IPR029063">
    <property type="entry name" value="SAM-dependent_MTases_sf"/>
</dbReference>
<dbReference type="AlphaFoldDB" id="A0A919TL21"/>
<evidence type="ECO:0000259" key="4">
    <source>
        <dbReference type="Pfam" id="PF13649"/>
    </source>
</evidence>
<dbReference type="SUPFAM" id="SSF53335">
    <property type="entry name" value="S-adenosyl-L-methionine-dependent methyltransferases"/>
    <property type="match status" value="1"/>
</dbReference>
<comment type="caution">
    <text evidence="5">The sequence shown here is derived from an EMBL/GenBank/DDBJ whole genome shotgun (WGS) entry which is preliminary data.</text>
</comment>
<dbReference type="InterPro" id="IPR041698">
    <property type="entry name" value="Methyltransf_25"/>
</dbReference>
<reference evidence="5" key="1">
    <citation type="submission" date="2021-01" db="EMBL/GenBank/DDBJ databases">
        <title>Whole genome shotgun sequence of Actinoplanes siamensis NBRC 109076.</title>
        <authorList>
            <person name="Komaki H."/>
            <person name="Tamura T."/>
        </authorList>
    </citation>
    <scope>NUCLEOTIDE SEQUENCE</scope>
    <source>
        <strain evidence="5">NBRC 109076</strain>
    </source>
</reference>
<feature type="domain" description="Methyltransferase" evidence="4">
    <location>
        <begin position="40"/>
        <end position="132"/>
    </location>
</feature>
<dbReference type="PANTHER" id="PTHR43464:SF19">
    <property type="entry name" value="UBIQUINONE BIOSYNTHESIS O-METHYLTRANSFERASE, MITOCHONDRIAL"/>
    <property type="match status" value="1"/>
</dbReference>
<dbReference type="GO" id="GO:0032259">
    <property type="term" value="P:methylation"/>
    <property type="evidence" value="ECO:0007669"/>
    <property type="project" value="UniProtKB-KW"/>
</dbReference>
<dbReference type="Gene3D" id="3.40.50.150">
    <property type="entry name" value="Vaccinia Virus protein VP39"/>
    <property type="match status" value="1"/>
</dbReference>
<proteinExistence type="predicted"/>
<dbReference type="GO" id="GO:0008168">
    <property type="term" value="F:methyltransferase activity"/>
    <property type="evidence" value="ECO:0007669"/>
    <property type="project" value="UniProtKB-KW"/>
</dbReference>
<evidence type="ECO:0000256" key="1">
    <source>
        <dbReference type="ARBA" id="ARBA00022603"/>
    </source>
</evidence>
<evidence type="ECO:0000256" key="2">
    <source>
        <dbReference type="ARBA" id="ARBA00022679"/>
    </source>
</evidence>
<dbReference type="PANTHER" id="PTHR43464">
    <property type="entry name" value="METHYLTRANSFERASE"/>
    <property type="match status" value="1"/>
</dbReference>
<sequence>MWLGEFHDPRLAEVYDAECPWGWDDDFFMAVLAERSAPRVADLGCGTGRLAIAMARAGHQVTAVDPAPAALAAARRKPGGEKVRWLRGTAGQLPGRSFDAAFMTGHVAQSFVDDEEWDAALRGLRRALAPEGRLVFDSRDPAFAPWEQWNPEDSWRTVVLGDGEVVQAWSEASEIGAGAVRVTGRYRFADGRELANSATLRFRTEPQLRDSLREAGFRVDRIYGGWGREPVGLSGDGEFIVVATAVPRPTTS</sequence>